<evidence type="ECO:0000313" key="5">
    <source>
        <dbReference type="EMBL" id="GIM67984.1"/>
    </source>
</evidence>
<sequence length="509" mass="56266">MERRRERLRYRRELNLCAPPAMIAAATERRLAGDWRGACAAALVDVDLDLRKVASAYGAGHAERIEAELLGFAPELLRRFLPRSEGRLVPRAAVVLSRFDEPCRGAREGSRRHGPVLVATQPQSWQVVRQGLTLQVLHKLPTHFHDMPEWTWRADAVADRRWVYGAGPDRLPWHFADGSPYPQGTVTPPEQAADRTGEIERIAAALVAGRPVEAFEVAGFEVDTTPTRHYGPELPKLLARMGRALPVARAELLRLTRRYEQERFRAQWGLVGISRFTVRRQDYSRADSGPWMFDVPAPAEVSLLRFGDLGPDELHPLVHEALFPDRVQQWRAQVPHVPELIQVRCGTEWHTVVATGGHLRTPHHGDAAPDEPMHGCAAAVRGWRTGVRPMPKDVRRDRQALFALALHGDTDGLLARLADGLDPGLRGPGGGTLLHWLAHLDHARLLPVLLGAGLSLEDRDHEGRTALHAAAESCAEATMAALIAAGADPDSRDQQGRIPARVLAEVRGP</sequence>
<gene>
    <name evidence="5" type="ORF">Aau02nite_29630</name>
</gene>
<name>A0A919SAH9_9ACTN</name>
<dbReference type="InterPro" id="IPR036770">
    <property type="entry name" value="Ankyrin_rpt-contain_sf"/>
</dbReference>
<feature type="region of interest" description="Disordered" evidence="4">
    <location>
        <begin position="486"/>
        <end position="509"/>
    </location>
</feature>
<proteinExistence type="predicted"/>
<dbReference type="GO" id="GO:0085020">
    <property type="term" value="P:protein K6-linked ubiquitination"/>
    <property type="evidence" value="ECO:0007669"/>
    <property type="project" value="TreeGrafter"/>
</dbReference>
<evidence type="ECO:0008006" key="7">
    <source>
        <dbReference type="Google" id="ProtNLM"/>
    </source>
</evidence>
<organism evidence="5 6">
    <name type="scientific">Actinoplanes auranticolor</name>
    <dbReference type="NCBI Taxonomy" id="47988"/>
    <lineage>
        <taxon>Bacteria</taxon>
        <taxon>Bacillati</taxon>
        <taxon>Actinomycetota</taxon>
        <taxon>Actinomycetes</taxon>
        <taxon>Micromonosporales</taxon>
        <taxon>Micromonosporaceae</taxon>
        <taxon>Actinoplanes</taxon>
    </lineage>
</organism>
<dbReference type="PANTHER" id="PTHR24171">
    <property type="entry name" value="ANKYRIN REPEAT DOMAIN-CONTAINING PROTEIN 39-RELATED"/>
    <property type="match status" value="1"/>
</dbReference>
<dbReference type="EMBL" id="BOQL01000024">
    <property type="protein sequence ID" value="GIM67984.1"/>
    <property type="molecule type" value="Genomic_DNA"/>
</dbReference>
<dbReference type="Proteomes" id="UP000681340">
    <property type="component" value="Unassembled WGS sequence"/>
</dbReference>
<dbReference type="SMART" id="SM00248">
    <property type="entry name" value="ANK"/>
    <property type="match status" value="2"/>
</dbReference>
<dbReference type="AlphaFoldDB" id="A0A919SAH9"/>
<feature type="repeat" description="ANK" evidence="3">
    <location>
        <begin position="462"/>
        <end position="494"/>
    </location>
</feature>
<evidence type="ECO:0000256" key="2">
    <source>
        <dbReference type="ARBA" id="ARBA00023043"/>
    </source>
</evidence>
<keyword evidence="2 3" id="KW-0040">ANK repeat</keyword>
<dbReference type="SUPFAM" id="SSF48403">
    <property type="entry name" value="Ankyrin repeat"/>
    <property type="match status" value="1"/>
</dbReference>
<dbReference type="PROSITE" id="PS50088">
    <property type="entry name" value="ANK_REPEAT"/>
    <property type="match status" value="1"/>
</dbReference>
<evidence type="ECO:0000256" key="3">
    <source>
        <dbReference type="PROSITE-ProRule" id="PRU00023"/>
    </source>
</evidence>
<dbReference type="RefSeq" id="WP_212988965.1">
    <property type="nucleotide sequence ID" value="NZ_BAABEA010000008.1"/>
</dbReference>
<keyword evidence="6" id="KW-1185">Reference proteome</keyword>
<dbReference type="PANTHER" id="PTHR24171:SF8">
    <property type="entry name" value="BRCA1-ASSOCIATED RING DOMAIN PROTEIN 1"/>
    <property type="match status" value="1"/>
</dbReference>
<dbReference type="Pfam" id="PF12796">
    <property type="entry name" value="Ank_2"/>
    <property type="match status" value="1"/>
</dbReference>
<dbReference type="Gene3D" id="1.25.40.20">
    <property type="entry name" value="Ankyrin repeat-containing domain"/>
    <property type="match status" value="1"/>
</dbReference>
<keyword evidence="1" id="KW-0677">Repeat</keyword>
<dbReference type="GO" id="GO:0004842">
    <property type="term" value="F:ubiquitin-protein transferase activity"/>
    <property type="evidence" value="ECO:0007669"/>
    <property type="project" value="TreeGrafter"/>
</dbReference>
<comment type="caution">
    <text evidence="5">The sequence shown here is derived from an EMBL/GenBank/DDBJ whole genome shotgun (WGS) entry which is preliminary data.</text>
</comment>
<dbReference type="InterPro" id="IPR002110">
    <property type="entry name" value="Ankyrin_rpt"/>
</dbReference>
<evidence type="ECO:0000313" key="6">
    <source>
        <dbReference type="Proteomes" id="UP000681340"/>
    </source>
</evidence>
<dbReference type="PROSITE" id="PS50297">
    <property type="entry name" value="ANK_REP_REGION"/>
    <property type="match status" value="1"/>
</dbReference>
<protein>
    <recommendedName>
        <fullName evidence="7">Ankyrin repeat protein</fullName>
    </recommendedName>
</protein>
<evidence type="ECO:0000256" key="4">
    <source>
        <dbReference type="SAM" id="MobiDB-lite"/>
    </source>
</evidence>
<accession>A0A919SAH9</accession>
<reference evidence="5" key="1">
    <citation type="submission" date="2021-03" db="EMBL/GenBank/DDBJ databases">
        <title>Whole genome shotgun sequence of Actinoplanes auranticolor NBRC 12245.</title>
        <authorList>
            <person name="Komaki H."/>
            <person name="Tamura T."/>
        </authorList>
    </citation>
    <scope>NUCLEOTIDE SEQUENCE</scope>
    <source>
        <strain evidence="5">NBRC 12245</strain>
    </source>
</reference>
<evidence type="ECO:0000256" key="1">
    <source>
        <dbReference type="ARBA" id="ARBA00022737"/>
    </source>
</evidence>